<dbReference type="PIRSF" id="PIRSF006698">
    <property type="entry name" value="Septin"/>
    <property type="match status" value="1"/>
</dbReference>
<organism evidence="7 8">
    <name type="scientific">Nicrophorus vespilloides</name>
    <name type="common">Boreal carrion beetle</name>
    <dbReference type="NCBI Taxonomy" id="110193"/>
    <lineage>
        <taxon>Eukaryota</taxon>
        <taxon>Metazoa</taxon>
        <taxon>Ecdysozoa</taxon>
        <taxon>Arthropoda</taxon>
        <taxon>Hexapoda</taxon>
        <taxon>Insecta</taxon>
        <taxon>Pterygota</taxon>
        <taxon>Neoptera</taxon>
        <taxon>Endopterygota</taxon>
        <taxon>Coleoptera</taxon>
        <taxon>Polyphaga</taxon>
        <taxon>Staphyliniformia</taxon>
        <taxon>Silphidae</taxon>
        <taxon>Nicrophorinae</taxon>
        <taxon>Nicrophorus</taxon>
    </lineage>
</organism>
<evidence type="ECO:0000256" key="4">
    <source>
        <dbReference type="RuleBase" id="RU004560"/>
    </source>
</evidence>
<feature type="coiled-coil region" evidence="5">
    <location>
        <begin position="323"/>
        <end position="408"/>
    </location>
</feature>
<dbReference type="CDD" id="cd01850">
    <property type="entry name" value="CDC_Septin"/>
    <property type="match status" value="1"/>
</dbReference>
<keyword evidence="7" id="KW-1185">Reference proteome</keyword>
<sequence>MAGGVDVEKTPMEEQLRQLKLSGHVGFDSLPDQLVSKSVQNGFVFNIMCIGETGLGKSTLMDSLFNTNFESSPSPHSLPSVKLKAHTYELQESSVRLKLTIVDTVGYGDQINKEDSFKSVVDYIDSQFENFLQEELKIKRSLSSHNDNRIHACLYFICPTGHGLKSIDLVCMKKLDQKVNIVPIIAKADTISKTELQKFKSKIVAELENNGVHIYEFPVDDETVSEVNSTMNSHTPFAVVGSTDFMRVGNKMVRARQYPWGTVQVENEAHCDFVKLREMLIRTNMEDMREKTHCRHYELYRKKRLEQMGFSDVDADNKPISFQQTFETKRSNHLQELQQKEDEMRQMFVVRVKEKEAELKEAEKDLHAKFDKLKKDHTEEKKKIDENRKKLEDEIIEYNRRKTQYTQMGNSHHTLTLGIGKYLHFA</sequence>
<dbReference type="InterPro" id="IPR030379">
    <property type="entry name" value="G_SEPTIN_dom"/>
</dbReference>
<dbReference type="Proteomes" id="UP000695000">
    <property type="component" value="Unplaced"/>
</dbReference>
<dbReference type="PROSITE" id="PS51719">
    <property type="entry name" value="G_SEPTIN"/>
    <property type="match status" value="1"/>
</dbReference>
<evidence type="ECO:0000313" key="8">
    <source>
        <dbReference type="RefSeq" id="XP_017785302.1"/>
    </source>
</evidence>
<dbReference type="RefSeq" id="XP_017785302.1">
    <property type="nucleotide sequence ID" value="XM_017929813.1"/>
</dbReference>
<feature type="domain" description="Septin-type G" evidence="6">
    <location>
        <begin position="41"/>
        <end position="307"/>
    </location>
</feature>
<name>A0ABM1NEQ2_NICVS</name>
<evidence type="ECO:0000256" key="5">
    <source>
        <dbReference type="SAM" id="Coils"/>
    </source>
</evidence>
<keyword evidence="2 4" id="KW-0342">GTP-binding</keyword>
<protein>
    <recommendedName>
        <fullName evidence="3">Septin</fullName>
    </recommendedName>
</protein>
<comment type="similarity">
    <text evidence="3 4">Belongs to the TRAFAC class TrmE-Era-EngA-EngB-Septin-like GTPase superfamily. Septin GTPase family.</text>
</comment>
<dbReference type="Pfam" id="PF00735">
    <property type="entry name" value="Septin"/>
    <property type="match status" value="1"/>
</dbReference>
<evidence type="ECO:0000256" key="1">
    <source>
        <dbReference type="ARBA" id="ARBA00022741"/>
    </source>
</evidence>
<evidence type="ECO:0000313" key="7">
    <source>
        <dbReference type="Proteomes" id="UP000695000"/>
    </source>
</evidence>
<proteinExistence type="inferred from homology"/>
<evidence type="ECO:0000259" key="6">
    <source>
        <dbReference type="PROSITE" id="PS51719"/>
    </source>
</evidence>
<reference evidence="8" key="1">
    <citation type="submission" date="2025-08" db="UniProtKB">
        <authorList>
            <consortium name="RefSeq"/>
        </authorList>
    </citation>
    <scope>IDENTIFICATION</scope>
    <source>
        <tissue evidence="8">Whole Larva</tissue>
    </source>
</reference>
<keyword evidence="5" id="KW-0175">Coiled coil</keyword>
<evidence type="ECO:0000256" key="3">
    <source>
        <dbReference type="PIRNR" id="PIRNR006698"/>
    </source>
</evidence>
<gene>
    <name evidence="8" type="primary">LOC108568615</name>
</gene>
<accession>A0ABM1NEQ2</accession>
<dbReference type="SUPFAM" id="SSF52540">
    <property type="entry name" value="P-loop containing nucleoside triphosphate hydrolases"/>
    <property type="match status" value="1"/>
</dbReference>
<dbReference type="GeneID" id="108568615"/>
<keyword evidence="1 4" id="KW-0547">Nucleotide-binding</keyword>
<dbReference type="Gene3D" id="3.40.50.300">
    <property type="entry name" value="P-loop containing nucleotide triphosphate hydrolases"/>
    <property type="match status" value="1"/>
</dbReference>
<evidence type="ECO:0000256" key="2">
    <source>
        <dbReference type="ARBA" id="ARBA00023134"/>
    </source>
</evidence>
<dbReference type="InterPro" id="IPR016491">
    <property type="entry name" value="Septin"/>
</dbReference>
<dbReference type="InterPro" id="IPR027417">
    <property type="entry name" value="P-loop_NTPase"/>
</dbReference>
<dbReference type="PANTHER" id="PTHR18884">
    <property type="entry name" value="SEPTIN"/>
    <property type="match status" value="1"/>
</dbReference>